<feature type="compositionally biased region" description="Low complexity" evidence="1">
    <location>
        <begin position="382"/>
        <end position="391"/>
    </location>
</feature>
<reference evidence="2 3" key="1">
    <citation type="journal article" date="2011" name="Proc. Natl. Acad. Sci. U.S.A.">
        <title>Genome and transcriptome analyses of the mountain pine beetle-fungal symbiont Grosmannia clavigera, a lodgepole pine pathogen.</title>
        <authorList>
            <person name="DiGuistini S."/>
            <person name="Wang Y."/>
            <person name="Liao N.Y."/>
            <person name="Taylor G."/>
            <person name="Tanguay P."/>
            <person name="Feau N."/>
            <person name="Henrissat B."/>
            <person name="Chan S.K."/>
            <person name="Hesse-Orce U."/>
            <person name="Alamouti S.M."/>
            <person name="Tsui C.K.M."/>
            <person name="Docking R.T."/>
            <person name="Levasseur A."/>
            <person name="Haridas S."/>
            <person name="Robertson G."/>
            <person name="Birol I."/>
            <person name="Holt R.A."/>
            <person name="Marra M.A."/>
            <person name="Hamelin R.C."/>
            <person name="Hirst M."/>
            <person name="Jones S.J.M."/>
            <person name="Bohlmann J."/>
            <person name="Breuil C."/>
        </authorList>
    </citation>
    <scope>NUCLEOTIDE SEQUENCE [LARGE SCALE GENOMIC DNA]</scope>
    <source>
        <strain evidence="3">kw1407 / UAMH 11150</strain>
    </source>
</reference>
<name>F0XJP2_GROCL</name>
<evidence type="ECO:0000313" key="2">
    <source>
        <dbReference type="EMBL" id="EFX02314.1"/>
    </source>
</evidence>
<dbReference type="Proteomes" id="UP000007796">
    <property type="component" value="Unassembled WGS sequence"/>
</dbReference>
<feature type="compositionally biased region" description="Polar residues" evidence="1">
    <location>
        <begin position="687"/>
        <end position="701"/>
    </location>
</feature>
<dbReference type="OrthoDB" id="3439539at2759"/>
<evidence type="ECO:0008006" key="4">
    <source>
        <dbReference type="Google" id="ProtNLM"/>
    </source>
</evidence>
<evidence type="ECO:0000256" key="1">
    <source>
        <dbReference type="SAM" id="MobiDB-lite"/>
    </source>
</evidence>
<dbReference type="InParanoid" id="F0XJP2"/>
<organism evidence="3">
    <name type="scientific">Grosmannia clavigera (strain kw1407 / UAMH 11150)</name>
    <name type="common">Blue stain fungus</name>
    <name type="synonym">Graphiocladiella clavigera</name>
    <dbReference type="NCBI Taxonomy" id="655863"/>
    <lineage>
        <taxon>Eukaryota</taxon>
        <taxon>Fungi</taxon>
        <taxon>Dikarya</taxon>
        <taxon>Ascomycota</taxon>
        <taxon>Pezizomycotina</taxon>
        <taxon>Sordariomycetes</taxon>
        <taxon>Sordariomycetidae</taxon>
        <taxon>Ophiostomatales</taxon>
        <taxon>Ophiostomataceae</taxon>
        <taxon>Leptographium</taxon>
    </lineage>
</organism>
<protein>
    <recommendedName>
        <fullName evidence="4">WW domain-containing protein</fullName>
    </recommendedName>
</protein>
<dbReference type="eggNOG" id="ENOG502QR8W">
    <property type="taxonomic scope" value="Eukaryota"/>
</dbReference>
<keyword evidence="3" id="KW-1185">Reference proteome</keyword>
<evidence type="ECO:0000313" key="3">
    <source>
        <dbReference type="Proteomes" id="UP000007796"/>
    </source>
</evidence>
<dbReference type="GeneID" id="25975344"/>
<dbReference type="HOGENOM" id="CLU_359822_0_0_1"/>
<feature type="region of interest" description="Disordered" evidence="1">
    <location>
        <begin position="687"/>
        <end position="778"/>
    </location>
</feature>
<dbReference type="RefSeq" id="XP_014171796.1">
    <property type="nucleotide sequence ID" value="XM_014316321.1"/>
</dbReference>
<feature type="region of interest" description="Disordered" evidence="1">
    <location>
        <begin position="119"/>
        <end position="155"/>
    </location>
</feature>
<sequence>MASLPEGWESDYDGARWFFRYKPTGTIQYHFPKPGDEFPEFHDNFGPIQQSYEPIPEELLESERQIRCQTATGVPAAGSGSVKRRKDSSAASATLGGGDFIGTSFELFGYYGPGSYNDMNPEHEDWEDETGSKQDSRPGALTDGELHGTSISNMGTPSSVFSGVTSEAVEVLPVPSTAAAVEVHELPDSAALGGLHYASDPVGYVSELASDMTALCMEAFNPPPVELPGIEVYSLGADPAASHSMPVELPNDPKLPSVPSVPSIPSPVQSIPQPVEPPQTHVEPLVSASFASQTSTQQAQQQQKPAQDTSAKSYRAFCTSTVSSEEDSARRFSVTSGIENIERGFNKEKLHEEYRVVGPTKELTDVPLALQPPQKSPTKLMESSQDSSESSLADPATLEVAAVTSAPVQHKRHGEQPGYLSDVPSALRPAQGRLISPPAAQTSDTDLTAIPAALRPAGIPGPVPAEALVNDGQNSGTTQPHTHSLLIDSGTLRIPDGAPPIAILDVDEVITSVSSESTEPELIPRPLRLVRQGSPAIPSPETAEAKKVVDFESALELPWTQAQKLQPRRPVSTFGIMSISTAMPAPLKTDSRFPPVPPLFGIMIPTSQPSSLGDAGSSLQPERRASTPATTIATQRRSTPPVMTAPVMALDHPVPSHATQGSHDPVEQCIASSDLVAPLSKIFSSTTSPPVENFTQKTTPPGRTFGRPFTAEAVQPGPDPAQNHPSPPAANMADIPHSDISTQPPIVSGAAGRDGCPSCDSYPTTIKHSTSSEPDVCP</sequence>
<feature type="region of interest" description="Disordered" evidence="1">
    <location>
        <begin position="244"/>
        <end position="312"/>
    </location>
</feature>
<gene>
    <name evidence="2" type="ORF">CMQ_2363</name>
</gene>
<feature type="compositionally biased region" description="Low complexity" evidence="1">
    <location>
        <begin position="287"/>
        <end position="311"/>
    </location>
</feature>
<feature type="compositionally biased region" description="Polar residues" evidence="1">
    <location>
        <begin position="761"/>
        <end position="778"/>
    </location>
</feature>
<dbReference type="AlphaFoldDB" id="F0XJP2"/>
<dbReference type="EMBL" id="GL629782">
    <property type="protein sequence ID" value="EFX02314.1"/>
    <property type="molecule type" value="Genomic_DNA"/>
</dbReference>
<feature type="region of interest" description="Disordered" evidence="1">
    <location>
        <begin position="608"/>
        <end position="639"/>
    </location>
</feature>
<feature type="region of interest" description="Disordered" evidence="1">
    <location>
        <begin position="72"/>
        <end position="95"/>
    </location>
</feature>
<accession>F0XJP2</accession>
<feature type="compositionally biased region" description="Polar residues" evidence="1">
    <location>
        <begin position="627"/>
        <end position="638"/>
    </location>
</feature>
<proteinExistence type="predicted"/>
<feature type="region of interest" description="Disordered" evidence="1">
    <location>
        <begin position="369"/>
        <end position="395"/>
    </location>
</feature>
<feature type="compositionally biased region" description="Low complexity" evidence="1">
    <location>
        <begin position="257"/>
        <end position="273"/>
    </location>
</feature>
<dbReference type="STRING" id="655863.F0XJP2"/>